<proteinExistence type="predicted"/>
<accession>A0A545V653</accession>
<dbReference type="EMBL" id="SPUK01000005">
    <property type="protein sequence ID" value="TQV97197.1"/>
    <property type="molecule type" value="Genomic_DNA"/>
</dbReference>
<evidence type="ECO:0000256" key="1">
    <source>
        <dbReference type="SAM" id="MobiDB-lite"/>
    </source>
</evidence>
<organism evidence="2 3">
    <name type="scientific">Cordyceps javanica</name>
    <dbReference type="NCBI Taxonomy" id="43265"/>
    <lineage>
        <taxon>Eukaryota</taxon>
        <taxon>Fungi</taxon>
        <taxon>Dikarya</taxon>
        <taxon>Ascomycota</taxon>
        <taxon>Pezizomycotina</taxon>
        <taxon>Sordariomycetes</taxon>
        <taxon>Hypocreomycetidae</taxon>
        <taxon>Hypocreales</taxon>
        <taxon>Cordycipitaceae</taxon>
        <taxon>Cordyceps</taxon>
    </lineage>
</organism>
<dbReference type="AlphaFoldDB" id="A0A545V653"/>
<sequence length="94" mass="9835">MAVAAPTLAGDSSLVTHGNSLQELMDVGNCAKHVTEAWTKPHRRQARVASELVWVAPVCRKIVLSCRSQASSRGECGGNGTSSHVVADGVQGHT</sequence>
<dbReference type="Proteomes" id="UP000315783">
    <property type="component" value="Unassembled WGS sequence"/>
</dbReference>
<evidence type="ECO:0000313" key="3">
    <source>
        <dbReference type="Proteomes" id="UP000315783"/>
    </source>
</evidence>
<comment type="caution">
    <text evidence="2">The sequence shown here is derived from an EMBL/GenBank/DDBJ whole genome shotgun (WGS) entry which is preliminary data.</text>
</comment>
<feature type="region of interest" description="Disordered" evidence="1">
    <location>
        <begin position="70"/>
        <end position="94"/>
    </location>
</feature>
<gene>
    <name evidence="2" type="ORF">IF1G_04437</name>
</gene>
<evidence type="ECO:0000313" key="2">
    <source>
        <dbReference type="EMBL" id="TQV97197.1"/>
    </source>
</evidence>
<keyword evidence="3" id="KW-1185">Reference proteome</keyword>
<protein>
    <submittedName>
        <fullName evidence="2">Uncharacterized protein</fullName>
    </submittedName>
</protein>
<reference evidence="2 3" key="1">
    <citation type="journal article" date="2019" name="Appl. Microbiol. Biotechnol.">
        <title>Genome sequence of Isaria javanica and comparative genome analysis insights into family S53 peptidase evolution in fungal entomopathogens.</title>
        <authorList>
            <person name="Lin R."/>
            <person name="Zhang X."/>
            <person name="Xin B."/>
            <person name="Zou M."/>
            <person name="Gao Y."/>
            <person name="Qin F."/>
            <person name="Hu Q."/>
            <person name="Xie B."/>
            <person name="Cheng X."/>
        </authorList>
    </citation>
    <scope>NUCLEOTIDE SEQUENCE [LARGE SCALE GENOMIC DNA]</scope>
    <source>
        <strain evidence="2 3">IJ1G</strain>
    </source>
</reference>
<name>A0A545V653_9HYPO</name>